<accession>A0A124F2J2</accession>
<sequence length="153" mass="18221">MRKIILLIFVFFIIISCKNEKSRKDINWIVFNEKNKIPKQIKDFFQAAENGEIEIANPDEEFNTTDVVTKPNLPFRQLRLLEKKNELWRMVYIQGGIGKSYQFYEFKIQGDTISDVKKGYSFENIGTNDSLEYYIGKGKLKFEKVRLKYKWID</sequence>
<evidence type="ECO:0008006" key="3">
    <source>
        <dbReference type="Google" id="ProtNLM"/>
    </source>
</evidence>
<reference evidence="1 2" key="1">
    <citation type="submission" date="2015-10" db="EMBL/GenBank/DDBJ databases">
        <title>Genome sequence of Chryseobacterium greenlandense.</title>
        <authorList>
            <person name="Newman J."/>
            <person name="Fischer K."/>
            <person name="Miller J."/>
        </authorList>
    </citation>
    <scope>NUCLEOTIDE SEQUENCE [LARGE SCALE GENOMIC DNA]</scope>
    <source>
        <strain evidence="1 2">UMB34</strain>
    </source>
</reference>
<evidence type="ECO:0000313" key="2">
    <source>
        <dbReference type="Proteomes" id="UP000054388"/>
    </source>
</evidence>
<dbReference type="EMBL" id="LMAI01000010">
    <property type="protein sequence ID" value="KUJ54901.1"/>
    <property type="molecule type" value="Genomic_DNA"/>
</dbReference>
<organism evidence="1 2">
    <name type="scientific">Chryseobacterium aquaticum subsp. greenlandense</name>
    <dbReference type="NCBI Taxonomy" id="345663"/>
    <lineage>
        <taxon>Bacteria</taxon>
        <taxon>Pseudomonadati</taxon>
        <taxon>Bacteroidota</taxon>
        <taxon>Flavobacteriia</taxon>
        <taxon>Flavobacteriales</taxon>
        <taxon>Weeksellaceae</taxon>
        <taxon>Chryseobacterium group</taxon>
        <taxon>Chryseobacterium</taxon>
    </lineage>
</organism>
<name>A0A124F2J2_9FLAO</name>
<dbReference type="AlphaFoldDB" id="A0A124F2J2"/>
<evidence type="ECO:0000313" key="1">
    <source>
        <dbReference type="EMBL" id="KUJ54901.1"/>
    </source>
</evidence>
<dbReference type="RefSeq" id="WP_059137514.1">
    <property type="nucleotide sequence ID" value="NZ_LMAI01000010.1"/>
</dbReference>
<proteinExistence type="predicted"/>
<dbReference type="Proteomes" id="UP000054388">
    <property type="component" value="Unassembled WGS sequence"/>
</dbReference>
<protein>
    <recommendedName>
        <fullName evidence="3">Lipoprotein</fullName>
    </recommendedName>
</protein>
<comment type="caution">
    <text evidence="1">The sequence shown here is derived from an EMBL/GenBank/DDBJ whole genome shotgun (WGS) entry which is preliminary data.</text>
</comment>
<gene>
    <name evidence="1" type="ORF">AR686_15190</name>
</gene>
<dbReference type="PROSITE" id="PS51257">
    <property type="entry name" value="PROKAR_LIPOPROTEIN"/>
    <property type="match status" value="1"/>
</dbReference>